<protein>
    <submittedName>
        <fullName evidence="1">Uncharacterized protein</fullName>
    </submittedName>
</protein>
<name>I0EPC7_HELC0</name>
<dbReference type="EMBL" id="CP003479">
    <property type="protein sequence ID" value="AFI04796.1"/>
    <property type="molecule type" value="Genomic_DNA"/>
</dbReference>
<dbReference type="PATRIC" id="fig|182217.3.peg.1631"/>
<dbReference type="HOGENOM" id="CLU_2479032_0_0_7"/>
<gene>
    <name evidence="1" type="ordered locus">HCW_07690</name>
</gene>
<organism evidence="1 2">
    <name type="scientific">Helicobacter cetorum (strain ATCC BAA-429 / MIT 00-7128)</name>
    <dbReference type="NCBI Taxonomy" id="182217"/>
    <lineage>
        <taxon>Bacteria</taxon>
        <taxon>Pseudomonadati</taxon>
        <taxon>Campylobacterota</taxon>
        <taxon>Epsilonproteobacteria</taxon>
        <taxon>Campylobacterales</taxon>
        <taxon>Helicobacteraceae</taxon>
        <taxon>Helicobacter</taxon>
    </lineage>
</organism>
<accession>I0EPC7</accession>
<dbReference type="AlphaFoldDB" id="I0EPC7"/>
<dbReference type="KEGG" id="hce:HCW_07690"/>
<keyword evidence="2" id="KW-1185">Reference proteome</keyword>
<reference evidence="2" key="1">
    <citation type="submission" date="2012-04" db="EMBL/GenBank/DDBJ databases">
        <title>Complete genome sequence of Helicobacter cetorum strain MIT 00-7128.</title>
        <authorList>
            <person name="Kersulyte D."/>
            <person name="Berg D.E."/>
        </authorList>
    </citation>
    <scope>NUCLEOTIDE SEQUENCE [LARGE SCALE GENOMIC DNA]</scope>
    <source>
        <strain evidence="2">MIT 00-7128</strain>
    </source>
</reference>
<dbReference type="STRING" id="182217.HCW_07690"/>
<dbReference type="RefSeq" id="WP_014661663.1">
    <property type="nucleotide sequence ID" value="NC_017737.1"/>
</dbReference>
<sequence>MGFWNKAWDLTKKGAKYVGEGIRETQIAKLRFKEEFVSYSDKQLFEEMKDRKWSESGFERQGRQLACAELLKERGYTGEEIAKYNRN</sequence>
<evidence type="ECO:0000313" key="1">
    <source>
        <dbReference type="EMBL" id="AFI04796.1"/>
    </source>
</evidence>
<dbReference type="Proteomes" id="UP000005010">
    <property type="component" value="Chromosome"/>
</dbReference>
<evidence type="ECO:0000313" key="2">
    <source>
        <dbReference type="Proteomes" id="UP000005010"/>
    </source>
</evidence>
<proteinExistence type="predicted"/>